<dbReference type="VEuPathDB" id="FungiDB:PSHT_11194"/>
<name>A0A2S4V4P7_9BASI</name>
<organism evidence="1 2">
    <name type="scientific">Puccinia striiformis</name>
    <dbReference type="NCBI Taxonomy" id="27350"/>
    <lineage>
        <taxon>Eukaryota</taxon>
        <taxon>Fungi</taxon>
        <taxon>Dikarya</taxon>
        <taxon>Basidiomycota</taxon>
        <taxon>Pucciniomycotina</taxon>
        <taxon>Pucciniomycetes</taxon>
        <taxon>Pucciniales</taxon>
        <taxon>Pucciniaceae</taxon>
        <taxon>Puccinia</taxon>
    </lineage>
</organism>
<dbReference type="VEuPathDB" id="FungiDB:PSTT_00355"/>
<reference evidence="1 2" key="1">
    <citation type="submission" date="2017-12" db="EMBL/GenBank/DDBJ databases">
        <title>Gene loss provides genomic basis for host adaptation in cereal stripe rust fungi.</title>
        <authorList>
            <person name="Xia C."/>
        </authorList>
    </citation>
    <scope>NUCLEOTIDE SEQUENCE [LARGE SCALE GENOMIC DNA]</scope>
    <source>
        <strain evidence="1 2">93TX-2</strain>
    </source>
</reference>
<evidence type="ECO:0000313" key="2">
    <source>
        <dbReference type="Proteomes" id="UP000238274"/>
    </source>
</evidence>
<evidence type="ECO:0000313" key="1">
    <source>
        <dbReference type="EMBL" id="POW04503.1"/>
    </source>
</evidence>
<reference evidence="2" key="2">
    <citation type="journal article" date="2018" name="BMC Genomics">
        <title>Genomic insights into host adaptation between the wheat stripe rust pathogen (Puccinia striiformis f. sp. tritici) and the barley stripe rust pathogen (Puccinia striiformis f. sp. hordei).</title>
        <authorList>
            <person name="Xia C."/>
            <person name="Wang M."/>
            <person name="Yin C."/>
            <person name="Cornejo O.E."/>
            <person name="Hulbert S.H."/>
            <person name="Chen X."/>
        </authorList>
    </citation>
    <scope>NUCLEOTIDE SEQUENCE [LARGE SCALE GENOMIC DNA]</scope>
    <source>
        <strain evidence="2">93TX-2</strain>
    </source>
</reference>
<reference evidence="2" key="3">
    <citation type="journal article" date="2018" name="Mol. Plant Microbe Interact.">
        <title>Genome sequence resources for the wheat stripe rust pathogen (Puccinia striiformis f. sp. tritici) and the barley stripe rust pathogen (Puccinia striiformis f. sp. hordei).</title>
        <authorList>
            <person name="Xia C."/>
            <person name="Wang M."/>
            <person name="Yin C."/>
            <person name="Cornejo O.E."/>
            <person name="Hulbert S.H."/>
            <person name="Chen X."/>
        </authorList>
    </citation>
    <scope>NUCLEOTIDE SEQUENCE [LARGE SCALE GENOMIC DNA]</scope>
    <source>
        <strain evidence="2">93TX-2</strain>
    </source>
</reference>
<dbReference type="Proteomes" id="UP000238274">
    <property type="component" value="Unassembled WGS sequence"/>
</dbReference>
<dbReference type="EMBL" id="PKSM01000183">
    <property type="protein sequence ID" value="POW04503.1"/>
    <property type="molecule type" value="Genomic_DNA"/>
</dbReference>
<accession>A0A2S4V4P7</accession>
<dbReference type="AlphaFoldDB" id="A0A2S4V4P7"/>
<proteinExistence type="predicted"/>
<protein>
    <submittedName>
        <fullName evidence="1">Uncharacterized protein</fullName>
    </submittedName>
</protein>
<gene>
    <name evidence="1" type="ORF">PSHT_11194</name>
</gene>
<sequence length="273" mass="31302">MPKMVDSAQKTLVERREKLRRKAGISHSQRFIKTVNLISSSMTDKAKASLDLSVVRIPPRILSKISHPNKFALDKTTSSTFLPGLKHRVDNLSKALHPPNHVWNNMSRRFDNILSKSMALREILSATQSNGRRRDLQSITTEDQYLKEFKYYVISSFEHRVHRLFFYVGEMADQALEVVRELDPSPCCQKQLQSISNHSITRAEIVKFKLQNKLITMYCRYFAVFLILQMANAAPISPSETAPKAPAGRPDPCHNPLMNCRDVVVTPRNRWVN</sequence>
<keyword evidence="2" id="KW-1185">Reference proteome</keyword>
<comment type="caution">
    <text evidence="1">The sequence shown here is derived from an EMBL/GenBank/DDBJ whole genome shotgun (WGS) entry which is preliminary data.</text>
</comment>